<dbReference type="InterPro" id="IPR050086">
    <property type="entry name" value="MetN_ABC_transporter-like"/>
</dbReference>
<feature type="domain" description="ABC transporter" evidence="9">
    <location>
        <begin position="12"/>
        <end position="256"/>
    </location>
</feature>
<reference evidence="10 11" key="1">
    <citation type="submission" date="2020-03" db="EMBL/GenBank/DDBJ databases">
        <title>Whole genome shotgun sequence of Phytohabitans flavus NBRC 107702.</title>
        <authorList>
            <person name="Komaki H."/>
            <person name="Tamura T."/>
        </authorList>
    </citation>
    <scope>NUCLEOTIDE SEQUENCE [LARGE SCALE GENOMIC DNA]</scope>
    <source>
        <strain evidence="10 11">NBRC 107702</strain>
    </source>
</reference>
<dbReference type="PIRSF" id="PIRSF039085">
    <property type="entry name" value="ABC_ATPase_HisP"/>
    <property type="match status" value="1"/>
</dbReference>
<evidence type="ECO:0000256" key="6">
    <source>
        <dbReference type="ARBA" id="ARBA00022840"/>
    </source>
</evidence>
<keyword evidence="4" id="KW-1003">Cell membrane</keyword>
<evidence type="ECO:0000256" key="8">
    <source>
        <dbReference type="ARBA" id="ARBA00023136"/>
    </source>
</evidence>
<evidence type="ECO:0000256" key="7">
    <source>
        <dbReference type="ARBA" id="ARBA00022970"/>
    </source>
</evidence>
<dbReference type="InterPro" id="IPR030679">
    <property type="entry name" value="ABC_ATPase_HisP-typ"/>
</dbReference>
<evidence type="ECO:0000256" key="5">
    <source>
        <dbReference type="ARBA" id="ARBA00022741"/>
    </source>
</evidence>
<dbReference type="PROSITE" id="PS50893">
    <property type="entry name" value="ABC_TRANSPORTER_2"/>
    <property type="match status" value="1"/>
</dbReference>
<dbReference type="RefSeq" id="WP_173034974.1">
    <property type="nucleotide sequence ID" value="NZ_AP022870.1"/>
</dbReference>
<keyword evidence="11" id="KW-1185">Reference proteome</keyword>
<dbReference type="EMBL" id="AP022870">
    <property type="protein sequence ID" value="BCB75278.1"/>
    <property type="molecule type" value="Genomic_DNA"/>
</dbReference>
<evidence type="ECO:0000256" key="4">
    <source>
        <dbReference type="ARBA" id="ARBA00022475"/>
    </source>
</evidence>
<dbReference type="PANTHER" id="PTHR43166:SF9">
    <property type="entry name" value="GLUTAMATE_ASPARTATE IMPORT ATP-BINDING PROTEIN GLTL"/>
    <property type="match status" value="1"/>
</dbReference>
<dbReference type="GO" id="GO:0005886">
    <property type="term" value="C:plasma membrane"/>
    <property type="evidence" value="ECO:0007669"/>
    <property type="project" value="UniProtKB-SubCell"/>
</dbReference>
<keyword evidence="6 10" id="KW-0067">ATP-binding</keyword>
<evidence type="ECO:0000313" key="11">
    <source>
        <dbReference type="Proteomes" id="UP000502508"/>
    </source>
</evidence>
<keyword evidence="7" id="KW-0029">Amino-acid transport</keyword>
<reference evidence="10 11" key="2">
    <citation type="submission" date="2020-03" db="EMBL/GenBank/DDBJ databases">
        <authorList>
            <person name="Ichikawa N."/>
            <person name="Kimura A."/>
            <person name="Kitahashi Y."/>
            <person name="Uohara A."/>
        </authorList>
    </citation>
    <scope>NUCLEOTIDE SEQUENCE [LARGE SCALE GENOMIC DNA]</scope>
    <source>
        <strain evidence="10 11">NBRC 107702</strain>
    </source>
</reference>
<comment type="subcellular location">
    <subcellularLocation>
        <location evidence="1">Cell membrane</location>
        <topology evidence="1">Peripheral membrane protein</topology>
    </subcellularLocation>
</comment>
<dbReference type="PROSITE" id="PS00211">
    <property type="entry name" value="ABC_TRANSPORTER_1"/>
    <property type="match status" value="1"/>
</dbReference>
<protein>
    <submittedName>
        <fullName evidence="10">Putative amino-acid ABC transporter ATP-binding protein y4tH</fullName>
    </submittedName>
</protein>
<dbReference type="InterPro" id="IPR003593">
    <property type="entry name" value="AAA+_ATPase"/>
</dbReference>
<dbReference type="InterPro" id="IPR027417">
    <property type="entry name" value="P-loop_NTPase"/>
</dbReference>
<keyword evidence="5" id="KW-0547">Nucleotide-binding</keyword>
<evidence type="ECO:0000259" key="9">
    <source>
        <dbReference type="PROSITE" id="PS50893"/>
    </source>
</evidence>
<sequence length="262" mass="28821">MADSESGRPPAVEFDAVTKRYGQAQVLDGFTLKVQAGQTVTLIGPSGSGKTTVLRLAMALERPTSGDIRVFGESVVYDDPARGLPISKANAGRRSRQIGMVFQQYNLFPHMTVLANLTLAPRTVLGLRRDEAEELAMEHLADVGLRDKSHAYPGQLSGGQQQRVAIARALALRPRLLLLDEITSALDPELIGEVLEVVRKLTRTTDITTLIVTHEMRFAREISDRIVMFDRGEVVEDGLPAQLFTAPSSPRTREFLHSILDH</sequence>
<accession>A0A6F8XND6</accession>
<dbReference type="SMART" id="SM00382">
    <property type="entry name" value="AAA"/>
    <property type="match status" value="1"/>
</dbReference>
<keyword evidence="8" id="KW-0472">Membrane</keyword>
<dbReference type="KEGG" id="pfla:Pflav_016880"/>
<evidence type="ECO:0000256" key="1">
    <source>
        <dbReference type="ARBA" id="ARBA00004202"/>
    </source>
</evidence>
<dbReference type="GO" id="GO:0015424">
    <property type="term" value="F:ABC-type amino acid transporter activity"/>
    <property type="evidence" value="ECO:0007669"/>
    <property type="project" value="InterPro"/>
</dbReference>
<evidence type="ECO:0000313" key="10">
    <source>
        <dbReference type="EMBL" id="BCB75278.1"/>
    </source>
</evidence>
<dbReference type="GO" id="GO:0005524">
    <property type="term" value="F:ATP binding"/>
    <property type="evidence" value="ECO:0007669"/>
    <property type="project" value="UniProtKB-KW"/>
</dbReference>
<name>A0A6F8XND6_9ACTN</name>
<evidence type="ECO:0000256" key="2">
    <source>
        <dbReference type="ARBA" id="ARBA00005417"/>
    </source>
</evidence>
<dbReference type="Pfam" id="PF00005">
    <property type="entry name" value="ABC_tran"/>
    <property type="match status" value="1"/>
</dbReference>
<keyword evidence="3" id="KW-0813">Transport</keyword>
<organism evidence="10 11">
    <name type="scientific">Phytohabitans flavus</name>
    <dbReference type="NCBI Taxonomy" id="1076124"/>
    <lineage>
        <taxon>Bacteria</taxon>
        <taxon>Bacillati</taxon>
        <taxon>Actinomycetota</taxon>
        <taxon>Actinomycetes</taxon>
        <taxon>Micromonosporales</taxon>
        <taxon>Micromonosporaceae</taxon>
    </lineage>
</organism>
<dbReference type="GO" id="GO:0016887">
    <property type="term" value="F:ATP hydrolysis activity"/>
    <property type="evidence" value="ECO:0007669"/>
    <property type="project" value="InterPro"/>
</dbReference>
<comment type="similarity">
    <text evidence="2">Belongs to the ABC transporter superfamily.</text>
</comment>
<dbReference type="PANTHER" id="PTHR43166">
    <property type="entry name" value="AMINO ACID IMPORT ATP-BINDING PROTEIN"/>
    <property type="match status" value="1"/>
</dbReference>
<dbReference type="Gene3D" id="3.40.50.300">
    <property type="entry name" value="P-loop containing nucleotide triphosphate hydrolases"/>
    <property type="match status" value="1"/>
</dbReference>
<dbReference type="InterPro" id="IPR017871">
    <property type="entry name" value="ABC_transporter-like_CS"/>
</dbReference>
<dbReference type="InterPro" id="IPR003439">
    <property type="entry name" value="ABC_transporter-like_ATP-bd"/>
</dbReference>
<dbReference type="SUPFAM" id="SSF52540">
    <property type="entry name" value="P-loop containing nucleoside triphosphate hydrolases"/>
    <property type="match status" value="1"/>
</dbReference>
<gene>
    <name evidence="10" type="ORF">Pflav_016880</name>
</gene>
<dbReference type="Proteomes" id="UP000502508">
    <property type="component" value="Chromosome"/>
</dbReference>
<evidence type="ECO:0000256" key="3">
    <source>
        <dbReference type="ARBA" id="ARBA00022448"/>
    </source>
</evidence>
<dbReference type="AlphaFoldDB" id="A0A6F8XND6"/>
<proteinExistence type="inferred from homology"/>